<dbReference type="InterPro" id="IPR001497">
    <property type="entry name" value="MethylDNA_cys_MeTrfase_AS"/>
</dbReference>
<comment type="function">
    <text evidence="2">Involved in the cellular defense against the biological effects of O6-methylguanine (O6-MeG) and O4-methylthymine (O4-MeT) in DNA. Repairs the methylated nucleobase in DNA by stoichiometrically transferring the methyl group to a cysteine residue in the enzyme. This is a suicide reaction: the enzyme is irreversibly inactivated.</text>
</comment>
<dbReference type="EC" id="2.1.1.63" evidence="4"/>
<evidence type="ECO:0000256" key="1">
    <source>
        <dbReference type="ARBA" id="ARBA00001286"/>
    </source>
</evidence>
<evidence type="ECO:0000256" key="8">
    <source>
        <dbReference type="ARBA" id="ARBA00022763"/>
    </source>
</evidence>
<keyword evidence="14" id="KW-1185">Reference proteome</keyword>
<dbReference type="PANTHER" id="PTHR46460">
    <property type="entry name" value="METHYLATED-DNA--PROTEIN-CYSTEINE METHYLTRANSFERASE"/>
    <property type="match status" value="1"/>
</dbReference>
<dbReference type="GO" id="GO:0006281">
    <property type="term" value="P:DNA repair"/>
    <property type="evidence" value="ECO:0007669"/>
    <property type="project" value="UniProtKB-KW"/>
</dbReference>
<keyword evidence="9" id="KW-0234">DNA repair</keyword>
<dbReference type="Proteomes" id="UP000297288">
    <property type="component" value="Unassembled WGS sequence"/>
</dbReference>
<evidence type="ECO:0000256" key="9">
    <source>
        <dbReference type="ARBA" id="ARBA00023204"/>
    </source>
</evidence>
<dbReference type="EMBL" id="FMYV01000002">
    <property type="protein sequence ID" value="SDC18130.1"/>
    <property type="molecule type" value="Genomic_DNA"/>
</dbReference>
<evidence type="ECO:0000313" key="15">
    <source>
        <dbReference type="Proteomes" id="UP000297288"/>
    </source>
</evidence>
<dbReference type="Proteomes" id="UP000199322">
    <property type="component" value="Unassembled WGS sequence"/>
</dbReference>
<evidence type="ECO:0000259" key="11">
    <source>
        <dbReference type="Pfam" id="PF01035"/>
    </source>
</evidence>
<dbReference type="PROSITE" id="PS00374">
    <property type="entry name" value="MGMT"/>
    <property type="match status" value="1"/>
</dbReference>
<dbReference type="CDD" id="cd06445">
    <property type="entry name" value="ATase"/>
    <property type="match status" value="1"/>
</dbReference>
<name>A0A1G6JHC8_9BACT</name>
<evidence type="ECO:0000256" key="10">
    <source>
        <dbReference type="ARBA" id="ARBA00049348"/>
    </source>
</evidence>
<feature type="domain" description="Methylated-DNA-[protein]-cysteine S-methyltransferase DNA binding" evidence="11">
    <location>
        <begin position="68"/>
        <end position="147"/>
    </location>
</feature>
<dbReference type="Gene3D" id="1.10.10.10">
    <property type="entry name" value="Winged helix-like DNA-binding domain superfamily/Winged helix DNA-binding domain"/>
    <property type="match status" value="1"/>
</dbReference>
<dbReference type="Pfam" id="PF01035">
    <property type="entry name" value="DNA_binding_1"/>
    <property type="match status" value="1"/>
</dbReference>
<evidence type="ECO:0000313" key="14">
    <source>
        <dbReference type="Proteomes" id="UP000199322"/>
    </source>
</evidence>
<dbReference type="GO" id="GO:0003908">
    <property type="term" value="F:methylated-DNA-[protein]-cysteine S-methyltransferase activity"/>
    <property type="evidence" value="ECO:0007669"/>
    <property type="project" value="UniProtKB-EC"/>
</dbReference>
<dbReference type="AlphaFoldDB" id="A0A1G6JHC8"/>
<evidence type="ECO:0000256" key="5">
    <source>
        <dbReference type="ARBA" id="ARBA00015377"/>
    </source>
</evidence>
<keyword evidence="8" id="KW-0227">DNA damage</keyword>
<proteinExistence type="inferred from homology"/>
<comment type="catalytic activity">
    <reaction evidence="10">
        <text>a 6-O-methyl-2'-deoxyguanosine in DNA + L-cysteinyl-[protein] = S-methyl-L-cysteinyl-[protein] + a 2'-deoxyguanosine in DNA</text>
        <dbReference type="Rhea" id="RHEA:24000"/>
        <dbReference type="Rhea" id="RHEA-COMP:10131"/>
        <dbReference type="Rhea" id="RHEA-COMP:10132"/>
        <dbReference type="Rhea" id="RHEA-COMP:11367"/>
        <dbReference type="Rhea" id="RHEA-COMP:11368"/>
        <dbReference type="ChEBI" id="CHEBI:29950"/>
        <dbReference type="ChEBI" id="CHEBI:82612"/>
        <dbReference type="ChEBI" id="CHEBI:85445"/>
        <dbReference type="ChEBI" id="CHEBI:85448"/>
        <dbReference type="EC" id="2.1.1.63"/>
    </reaction>
</comment>
<dbReference type="FunFam" id="1.10.10.10:FF:000214">
    <property type="entry name" value="Methylated-DNA--protein-cysteine methyltransferase"/>
    <property type="match status" value="1"/>
</dbReference>
<keyword evidence="6 12" id="KW-0489">Methyltransferase</keyword>
<dbReference type="RefSeq" id="WP_091402588.1">
    <property type="nucleotide sequence ID" value="NZ_FMYV01000002.1"/>
</dbReference>
<accession>A0A1G6JHC8</accession>
<dbReference type="GO" id="GO:0032259">
    <property type="term" value="P:methylation"/>
    <property type="evidence" value="ECO:0007669"/>
    <property type="project" value="UniProtKB-KW"/>
</dbReference>
<dbReference type="STRING" id="28234.SAMN04488588_0532"/>
<evidence type="ECO:0000256" key="3">
    <source>
        <dbReference type="ARBA" id="ARBA00008711"/>
    </source>
</evidence>
<comment type="similarity">
    <text evidence="3">Belongs to the MGMT family.</text>
</comment>
<dbReference type="NCBIfam" id="TIGR00589">
    <property type="entry name" value="ogt"/>
    <property type="match status" value="1"/>
</dbReference>
<evidence type="ECO:0000256" key="4">
    <source>
        <dbReference type="ARBA" id="ARBA00011918"/>
    </source>
</evidence>
<sequence length="152" mass="17973">MRKIKYPFYKGHFDITIKDNKFYKIEIKNEKTGKINEEKDFFYTLFDELIKYNKKIPLKYFVNPGKTEFAKKVYLELYNTNFGETISYKQLTNRVTNKKAYRAVGTLMKNNTLPVIIPCHRVIKSDGTLGNFGNGPEWKKALIENEKIEVIR</sequence>
<keyword evidence="7 12" id="KW-0808">Transferase</keyword>
<reference evidence="13 15" key="2">
    <citation type="submission" date="2019-04" db="EMBL/GenBank/DDBJ databases">
        <title>Draft genome sequence data and analysis of a Fermenting Bacterium, Geotoga petraea strain HO-Geo1, isolated from heavy-oil petroleum reservoir in Russia.</title>
        <authorList>
            <person name="Grouzdev D.S."/>
            <person name="Semenova E.M."/>
            <person name="Sokolova D.S."/>
            <person name="Tourova T.P."/>
            <person name="Poltaraus A.B."/>
            <person name="Nazina T.N."/>
        </authorList>
    </citation>
    <scope>NUCLEOTIDE SEQUENCE [LARGE SCALE GENOMIC DNA]</scope>
    <source>
        <strain evidence="13 15">HO-Geo1</strain>
    </source>
</reference>
<dbReference type="InterPro" id="IPR036388">
    <property type="entry name" value="WH-like_DNA-bd_sf"/>
</dbReference>
<dbReference type="EMBL" id="SRME01000002">
    <property type="protein sequence ID" value="TGG88222.1"/>
    <property type="molecule type" value="Genomic_DNA"/>
</dbReference>
<gene>
    <name evidence="13" type="ORF">E4650_04065</name>
    <name evidence="12" type="ORF">SAMN04488588_0532</name>
</gene>
<evidence type="ECO:0000313" key="13">
    <source>
        <dbReference type="EMBL" id="TGG88222.1"/>
    </source>
</evidence>
<evidence type="ECO:0000256" key="2">
    <source>
        <dbReference type="ARBA" id="ARBA00003317"/>
    </source>
</evidence>
<reference evidence="12 14" key="1">
    <citation type="submission" date="2016-10" db="EMBL/GenBank/DDBJ databases">
        <authorList>
            <person name="de Groot N.N."/>
        </authorList>
    </citation>
    <scope>NUCLEOTIDE SEQUENCE [LARGE SCALE GENOMIC DNA]</scope>
    <source>
        <strain evidence="12 14">WG14</strain>
    </source>
</reference>
<dbReference type="InterPro" id="IPR036217">
    <property type="entry name" value="MethylDNA_cys_MeTrfase_DNAb"/>
</dbReference>
<dbReference type="SUPFAM" id="SSF46767">
    <property type="entry name" value="Methylated DNA-protein cysteine methyltransferase, C-terminal domain"/>
    <property type="match status" value="1"/>
</dbReference>
<dbReference type="InterPro" id="IPR014048">
    <property type="entry name" value="MethylDNA_cys_MeTrfase_DNA-bd"/>
</dbReference>
<comment type="catalytic activity">
    <reaction evidence="1">
        <text>a 4-O-methyl-thymidine in DNA + L-cysteinyl-[protein] = a thymidine in DNA + S-methyl-L-cysteinyl-[protein]</text>
        <dbReference type="Rhea" id="RHEA:53428"/>
        <dbReference type="Rhea" id="RHEA-COMP:10131"/>
        <dbReference type="Rhea" id="RHEA-COMP:10132"/>
        <dbReference type="Rhea" id="RHEA-COMP:13555"/>
        <dbReference type="Rhea" id="RHEA-COMP:13556"/>
        <dbReference type="ChEBI" id="CHEBI:29950"/>
        <dbReference type="ChEBI" id="CHEBI:82612"/>
        <dbReference type="ChEBI" id="CHEBI:137386"/>
        <dbReference type="ChEBI" id="CHEBI:137387"/>
        <dbReference type="EC" id="2.1.1.63"/>
    </reaction>
</comment>
<evidence type="ECO:0000256" key="7">
    <source>
        <dbReference type="ARBA" id="ARBA00022679"/>
    </source>
</evidence>
<protein>
    <recommendedName>
        <fullName evidence="5">Methylated-DNA--protein-cysteine methyltransferase</fullName>
        <ecNumber evidence="4">2.1.1.63</ecNumber>
    </recommendedName>
</protein>
<dbReference type="OrthoDB" id="9802228at2"/>
<evidence type="ECO:0000256" key="6">
    <source>
        <dbReference type="ARBA" id="ARBA00022603"/>
    </source>
</evidence>
<dbReference type="PANTHER" id="PTHR46460:SF1">
    <property type="entry name" value="METHYLATED-DNA--PROTEIN-CYSTEINE METHYLTRANSFERASE"/>
    <property type="match status" value="1"/>
</dbReference>
<organism evidence="12 14">
    <name type="scientific">Geotoga petraea</name>
    <dbReference type="NCBI Taxonomy" id="28234"/>
    <lineage>
        <taxon>Bacteria</taxon>
        <taxon>Thermotogati</taxon>
        <taxon>Thermotogota</taxon>
        <taxon>Thermotogae</taxon>
        <taxon>Petrotogales</taxon>
        <taxon>Petrotogaceae</taxon>
        <taxon>Geotoga</taxon>
    </lineage>
</organism>
<evidence type="ECO:0000313" key="12">
    <source>
        <dbReference type="EMBL" id="SDC18130.1"/>
    </source>
</evidence>